<dbReference type="AlphaFoldDB" id="A0A212IL97"/>
<name>A0A212IL97_9ENTR</name>
<organism evidence="1">
    <name type="scientific">uncultured Citrobacter sp</name>
    <dbReference type="NCBI Taxonomy" id="200446"/>
    <lineage>
        <taxon>Bacteria</taxon>
        <taxon>Pseudomonadati</taxon>
        <taxon>Pseudomonadota</taxon>
        <taxon>Gammaproteobacteria</taxon>
        <taxon>Enterobacterales</taxon>
        <taxon>Enterobacteriaceae</taxon>
        <taxon>Citrobacter</taxon>
        <taxon>environmental samples</taxon>
    </lineage>
</organism>
<accession>A0A212IL97</accession>
<proteinExistence type="predicted"/>
<reference evidence="1" key="1">
    <citation type="submission" date="2016-04" db="EMBL/GenBank/DDBJ databases">
        <authorList>
            <person name="Evans L.H."/>
            <person name="Alamgir A."/>
            <person name="Owens N."/>
            <person name="Weber N.D."/>
            <person name="Virtaneva K."/>
            <person name="Barbian K."/>
            <person name="Babar A."/>
            <person name="Rosenke K."/>
        </authorList>
    </citation>
    <scope>NUCLEOTIDE SEQUENCE</scope>
    <source>
        <strain evidence="1">86-2</strain>
    </source>
</reference>
<dbReference type="EMBL" id="FLUA01000054">
    <property type="protein sequence ID" value="SBV67608.1"/>
    <property type="molecule type" value="Genomic_DNA"/>
</dbReference>
<evidence type="ECO:0000313" key="1">
    <source>
        <dbReference type="EMBL" id="SBV67608.1"/>
    </source>
</evidence>
<protein>
    <submittedName>
        <fullName evidence="1">Uncharacterized protein</fullName>
    </submittedName>
</protein>
<sequence length="53" mass="6167">MVFQGNRLRGALFLMNHHWYLYDCQSYVTGITKKSREANAPNPALIWTKLSPQ</sequence>
<gene>
    <name evidence="1" type="ORF">KL86CIT2_540104</name>
</gene>